<keyword evidence="4 5" id="KW-0472">Membrane</keyword>
<dbReference type="PANTHER" id="PTHR23291:SF112">
    <property type="entry name" value="GROWTH HORMONE-INDUCIBLE TRANSMEMBRANE PROTEIN"/>
    <property type="match status" value="1"/>
</dbReference>
<evidence type="ECO:0000256" key="1">
    <source>
        <dbReference type="ARBA" id="ARBA00004141"/>
    </source>
</evidence>
<gene>
    <name evidence="7" type="primary">LOC106473526</name>
</gene>
<evidence type="ECO:0000313" key="7">
    <source>
        <dbReference type="RefSeq" id="XP_013789662.1"/>
    </source>
</evidence>
<feature type="transmembrane region" description="Helical" evidence="5">
    <location>
        <begin position="251"/>
        <end position="268"/>
    </location>
</feature>
<evidence type="ECO:0000313" key="6">
    <source>
        <dbReference type="Proteomes" id="UP000694941"/>
    </source>
</evidence>
<dbReference type="Pfam" id="PF01027">
    <property type="entry name" value="Bax1-I"/>
    <property type="match status" value="1"/>
</dbReference>
<organism evidence="6 7">
    <name type="scientific">Limulus polyphemus</name>
    <name type="common">Atlantic horseshoe crab</name>
    <dbReference type="NCBI Taxonomy" id="6850"/>
    <lineage>
        <taxon>Eukaryota</taxon>
        <taxon>Metazoa</taxon>
        <taxon>Ecdysozoa</taxon>
        <taxon>Arthropoda</taxon>
        <taxon>Chelicerata</taxon>
        <taxon>Merostomata</taxon>
        <taxon>Xiphosura</taxon>
        <taxon>Limulidae</taxon>
        <taxon>Limulus</taxon>
    </lineage>
</organism>
<comment type="similarity">
    <text evidence="5">Belongs to the BI1 family.</text>
</comment>
<keyword evidence="2 5" id="KW-0812">Transmembrane</keyword>
<name>A0ABM1BVU4_LIMPO</name>
<keyword evidence="3 5" id="KW-1133">Transmembrane helix</keyword>
<feature type="transmembrane region" description="Helical" evidence="5">
    <location>
        <begin position="162"/>
        <end position="182"/>
    </location>
</feature>
<accession>A0ABM1BVU4</accession>
<reference evidence="7" key="1">
    <citation type="submission" date="2025-08" db="UniProtKB">
        <authorList>
            <consortium name="RefSeq"/>
        </authorList>
    </citation>
    <scope>IDENTIFICATION</scope>
    <source>
        <tissue evidence="7">Muscle</tissue>
    </source>
</reference>
<dbReference type="InterPro" id="IPR006214">
    <property type="entry name" value="Bax_inhibitor_1-related"/>
</dbReference>
<dbReference type="InterPro" id="IPR035871">
    <property type="entry name" value="GHITM"/>
</dbReference>
<sequence>MFTLKFCHIPVVKTISKVSFQHFNTSKFLLLCGTSPSLAGRTQHFANNARTAFRRATAETRTARRKTLREIIMAPAGESAFSLGKGALAGASVMGLGALCYYGLGLSNQPGALENSITWPQYVKQRIQDTYFYFGGSIAVTAASTVAVFRTPTLMNLMMKNSWLAIGATLAAMIGSGMIVRSMPYSEKFGAKHVAWMVHSGIMGAVVAPLCLLGGPILLRAAWLTAGVVSGLSAVAVCAPSEKFLTMGGPLAIGLGVVFASSVGSMFLPPTTALGAGLYSISLYGGLILFSFFLLYDTQRIIHSAETYPLYAMKPYDPINASISIYLDTLNIFIRIATILAGGGSRRK</sequence>
<evidence type="ECO:0000256" key="4">
    <source>
        <dbReference type="ARBA" id="ARBA00023136"/>
    </source>
</evidence>
<dbReference type="RefSeq" id="XP_013789662.1">
    <property type="nucleotide sequence ID" value="XM_013934208.2"/>
</dbReference>
<dbReference type="CDD" id="cd10431">
    <property type="entry name" value="GHITM"/>
    <property type="match status" value="1"/>
</dbReference>
<feature type="transmembrane region" description="Helical" evidence="5">
    <location>
        <begin position="221"/>
        <end position="239"/>
    </location>
</feature>
<feature type="transmembrane region" description="Helical" evidence="5">
    <location>
        <begin position="194"/>
        <end position="215"/>
    </location>
</feature>
<evidence type="ECO:0000256" key="5">
    <source>
        <dbReference type="RuleBase" id="RU004379"/>
    </source>
</evidence>
<dbReference type="Proteomes" id="UP000694941">
    <property type="component" value="Unplaced"/>
</dbReference>
<dbReference type="PANTHER" id="PTHR23291">
    <property type="entry name" value="BAX INHIBITOR-RELATED"/>
    <property type="match status" value="1"/>
</dbReference>
<evidence type="ECO:0000256" key="3">
    <source>
        <dbReference type="ARBA" id="ARBA00022989"/>
    </source>
</evidence>
<comment type="subcellular location">
    <subcellularLocation>
        <location evidence="1">Membrane</location>
        <topology evidence="1">Multi-pass membrane protein</topology>
    </subcellularLocation>
</comment>
<protein>
    <submittedName>
        <fullName evidence="7">Growth hormone-inducible transmembrane protein-like</fullName>
    </submittedName>
</protein>
<proteinExistence type="inferred from homology"/>
<feature type="transmembrane region" description="Helical" evidence="5">
    <location>
        <begin position="274"/>
        <end position="296"/>
    </location>
</feature>
<keyword evidence="6" id="KW-1185">Reference proteome</keyword>
<feature type="transmembrane region" description="Helical" evidence="5">
    <location>
        <begin position="131"/>
        <end position="150"/>
    </location>
</feature>
<evidence type="ECO:0000256" key="2">
    <source>
        <dbReference type="ARBA" id="ARBA00022692"/>
    </source>
</evidence>
<dbReference type="GeneID" id="106473526"/>